<accession>A0A897NN70</accession>
<reference evidence="1 2" key="1">
    <citation type="submission" date="2020-11" db="EMBL/GenBank/DDBJ databases">
        <title>Carbohydrate-dependent, anaerobic sulfur respiration: A novel catabolism in halophilic archaea.</title>
        <authorList>
            <person name="Sorokin D.Y."/>
            <person name="Messina E."/>
            <person name="Smedile F."/>
            <person name="La Cono V."/>
            <person name="Hallsworth J.E."/>
            <person name="Yakimov M.M."/>
        </authorList>
    </citation>
    <scope>NUCLEOTIDE SEQUENCE [LARGE SCALE GENOMIC DNA]</scope>
    <source>
        <strain evidence="1 2">HSR-Est</strain>
    </source>
</reference>
<dbReference type="EMBL" id="CP064791">
    <property type="protein sequence ID" value="QSG13701.1"/>
    <property type="molecule type" value="Genomic_DNA"/>
</dbReference>
<organism evidence="1 2">
    <name type="scientific">Halapricum desulfuricans</name>
    <dbReference type="NCBI Taxonomy" id="2841257"/>
    <lineage>
        <taxon>Archaea</taxon>
        <taxon>Methanobacteriati</taxon>
        <taxon>Methanobacteriota</taxon>
        <taxon>Stenosarchaea group</taxon>
        <taxon>Halobacteria</taxon>
        <taxon>Halobacteriales</taxon>
        <taxon>Haloarculaceae</taxon>
        <taxon>Halapricum</taxon>
    </lineage>
</organism>
<evidence type="ECO:0000313" key="1">
    <source>
        <dbReference type="EMBL" id="QSG13701.1"/>
    </source>
</evidence>
<keyword evidence="2" id="KW-1185">Reference proteome</keyword>
<evidence type="ECO:0000313" key="2">
    <source>
        <dbReference type="Proteomes" id="UP000663292"/>
    </source>
</evidence>
<dbReference type="Proteomes" id="UP000663292">
    <property type="component" value="Chromosome"/>
</dbReference>
<gene>
    <name evidence="1" type="ORF">HSEST_0145</name>
</gene>
<dbReference type="AlphaFoldDB" id="A0A897NN70"/>
<name>A0A897NN70_9EURY</name>
<proteinExistence type="predicted"/>
<sequence>MILANEIYVGKYKVAQFEEEVPEYRIIPDQLFDDVAQVRYRFQNSKPRMKRDRKERKAERVLKAYQGNGDINDEF</sequence>
<evidence type="ECO:0008006" key="3">
    <source>
        <dbReference type="Google" id="ProtNLM"/>
    </source>
</evidence>
<protein>
    <recommendedName>
        <fullName evidence="3">Recombinase domain-containing protein</fullName>
    </recommendedName>
</protein>